<reference evidence="2" key="1">
    <citation type="journal article" date="2011" name="PLoS Genet.">
        <title>Genomic analysis of the necrotrophic fungal pathogens Sclerotinia sclerotiorum and Botrytis cinerea.</title>
        <authorList>
            <person name="Amselem J."/>
            <person name="Cuomo C.A."/>
            <person name="van Kan J.A."/>
            <person name="Viaud M."/>
            <person name="Benito E.P."/>
            <person name="Couloux A."/>
            <person name="Coutinho P.M."/>
            <person name="de Vries R.P."/>
            <person name="Dyer P.S."/>
            <person name="Fillinger S."/>
            <person name="Fournier E."/>
            <person name="Gout L."/>
            <person name="Hahn M."/>
            <person name="Kohn L."/>
            <person name="Lapalu N."/>
            <person name="Plummer K.M."/>
            <person name="Pradier J.M."/>
            <person name="Quevillon E."/>
            <person name="Sharon A."/>
            <person name="Simon A."/>
            <person name="ten Have A."/>
            <person name="Tudzynski B."/>
            <person name="Tudzynski P."/>
            <person name="Wincker P."/>
            <person name="Andrew M."/>
            <person name="Anthouard V."/>
            <person name="Beever R.E."/>
            <person name="Beffa R."/>
            <person name="Benoit I."/>
            <person name="Bouzid O."/>
            <person name="Brault B."/>
            <person name="Chen Z."/>
            <person name="Choquer M."/>
            <person name="Collemare J."/>
            <person name="Cotton P."/>
            <person name="Danchin E.G."/>
            <person name="Da Silva C."/>
            <person name="Gautier A."/>
            <person name="Giraud C."/>
            <person name="Giraud T."/>
            <person name="Gonzalez C."/>
            <person name="Grossetete S."/>
            <person name="Guldener U."/>
            <person name="Henrissat B."/>
            <person name="Howlett B.J."/>
            <person name="Kodira C."/>
            <person name="Kretschmer M."/>
            <person name="Lappartient A."/>
            <person name="Leroch M."/>
            <person name="Levis C."/>
            <person name="Mauceli E."/>
            <person name="Neuveglise C."/>
            <person name="Oeser B."/>
            <person name="Pearson M."/>
            <person name="Poulain J."/>
            <person name="Poussereau N."/>
            <person name="Quesneville H."/>
            <person name="Rascle C."/>
            <person name="Schumacher J."/>
            <person name="Segurens B."/>
            <person name="Sexton A."/>
            <person name="Silva E."/>
            <person name="Sirven C."/>
            <person name="Soanes D.M."/>
            <person name="Talbot N.J."/>
            <person name="Templeton M."/>
            <person name="Yandava C."/>
            <person name="Yarden O."/>
            <person name="Zeng Q."/>
            <person name="Rollins J.A."/>
            <person name="Lebrun M.H."/>
            <person name="Dickman M."/>
        </authorList>
    </citation>
    <scope>NUCLEOTIDE SEQUENCE [LARGE SCALE GENOMIC DNA]</scope>
    <source>
        <strain evidence="2">T4</strain>
    </source>
</reference>
<name>G2YRR7_BOTF4</name>
<sequence length="55" mass="6183">MMVHCGMMVSDHSPRPAREVLKLYPASRGSTTLNYRSAAAALWPRSRECCMIFPV</sequence>
<proteinExistence type="predicted"/>
<dbReference type="Proteomes" id="UP000008177">
    <property type="component" value="Unplaced contigs"/>
</dbReference>
<evidence type="ECO:0000313" key="1">
    <source>
        <dbReference type="EMBL" id="CCD54315.1"/>
    </source>
</evidence>
<dbReference type="HOGENOM" id="CLU_3032131_0_0_1"/>
<dbReference type="EMBL" id="FQ790350">
    <property type="protein sequence ID" value="CCD54315.1"/>
    <property type="molecule type" value="Genomic_DNA"/>
</dbReference>
<dbReference type="AlphaFoldDB" id="G2YRR7"/>
<dbReference type="InParanoid" id="G2YRR7"/>
<accession>G2YRR7</accession>
<organism evidence="1 2">
    <name type="scientific">Botryotinia fuckeliana (strain T4)</name>
    <name type="common">Noble rot fungus</name>
    <name type="synonym">Botrytis cinerea</name>
    <dbReference type="NCBI Taxonomy" id="999810"/>
    <lineage>
        <taxon>Eukaryota</taxon>
        <taxon>Fungi</taxon>
        <taxon>Dikarya</taxon>
        <taxon>Ascomycota</taxon>
        <taxon>Pezizomycotina</taxon>
        <taxon>Leotiomycetes</taxon>
        <taxon>Helotiales</taxon>
        <taxon>Sclerotiniaceae</taxon>
        <taxon>Botrytis</taxon>
    </lineage>
</organism>
<evidence type="ECO:0000313" key="2">
    <source>
        <dbReference type="Proteomes" id="UP000008177"/>
    </source>
</evidence>
<protein>
    <submittedName>
        <fullName evidence="1">Uncharacterized protein</fullName>
    </submittedName>
</protein>
<gene>
    <name evidence="1" type="ORF">BofuT4_uP130150.1</name>
</gene>